<dbReference type="PANTHER" id="PTHR11831">
    <property type="entry name" value="30S 40S RIBOSOMAL PROTEIN"/>
    <property type="match status" value="1"/>
</dbReference>
<evidence type="ECO:0000259" key="8">
    <source>
        <dbReference type="SMART" id="SM00363"/>
    </source>
</evidence>
<dbReference type="PROSITE" id="PS50889">
    <property type="entry name" value="S4"/>
    <property type="match status" value="1"/>
</dbReference>
<comment type="caution">
    <text evidence="10">The sequence shown here is derived from an EMBL/GenBank/DDBJ whole genome shotgun (WGS) entry which is preliminary data.</text>
</comment>
<protein>
    <submittedName>
        <fullName evidence="10">Ribosomal protein S4/S9 like protein</fullName>
    </submittedName>
</protein>
<feature type="domain" description="Small ribosomal subunit protein uS4 N-terminal" evidence="9">
    <location>
        <begin position="3"/>
        <end position="107"/>
    </location>
</feature>
<accession>A0ABQ5K322</accession>
<name>A0ABQ5K322_9EUKA</name>
<dbReference type="InterPro" id="IPR001912">
    <property type="entry name" value="Ribosomal_uS4_N"/>
</dbReference>
<evidence type="ECO:0000256" key="4">
    <source>
        <dbReference type="ARBA" id="ARBA00022884"/>
    </source>
</evidence>
<evidence type="ECO:0000256" key="5">
    <source>
        <dbReference type="ARBA" id="ARBA00023242"/>
    </source>
</evidence>
<dbReference type="EMBL" id="BQXS01012674">
    <property type="protein sequence ID" value="GKT26741.1"/>
    <property type="molecule type" value="Genomic_DNA"/>
</dbReference>
<evidence type="ECO:0000256" key="7">
    <source>
        <dbReference type="PROSITE-ProRule" id="PRU00182"/>
    </source>
</evidence>
<keyword evidence="11" id="KW-1185">Reference proteome</keyword>
<feature type="domain" description="RNA-binding S4" evidence="8">
    <location>
        <begin position="108"/>
        <end position="170"/>
    </location>
</feature>
<organism evidence="10 11">
    <name type="scientific">Aduncisulcus paluster</name>
    <dbReference type="NCBI Taxonomy" id="2918883"/>
    <lineage>
        <taxon>Eukaryota</taxon>
        <taxon>Metamonada</taxon>
        <taxon>Carpediemonas-like organisms</taxon>
        <taxon>Aduncisulcus</taxon>
    </lineage>
</organism>
<comment type="subcellular location">
    <subcellularLocation>
        <location evidence="1">Nucleus</location>
        <location evidence="1">Nucleolus</location>
    </subcellularLocation>
</comment>
<evidence type="ECO:0000256" key="3">
    <source>
        <dbReference type="ARBA" id="ARBA00022517"/>
    </source>
</evidence>
<dbReference type="SMART" id="SM00363">
    <property type="entry name" value="S4"/>
    <property type="match status" value="1"/>
</dbReference>
<evidence type="ECO:0000256" key="6">
    <source>
        <dbReference type="ARBA" id="ARBA00023274"/>
    </source>
</evidence>
<dbReference type="PANTHER" id="PTHR11831:SF1">
    <property type="entry name" value="U3 SMALL NUCLEOLAR RIBONUCLEOPROTEIN PROTEIN IMP3"/>
    <property type="match status" value="1"/>
</dbReference>
<dbReference type="SUPFAM" id="SSF55174">
    <property type="entry name" value="Alpha-L RNA-binding motif"/>
    <property type="match status" value="1"/>
</dbReference>
<keyword evidence="6" id="KW-0687">Ribonucleoprotein</keyword>
<evidence type="ECO:0000313" key="11">
    <source>
        <dbReference type="Proteomes" id="UP001057375"/>
    </source>
</evidence>
<keyword evidence="5" id="KW-0539">Nucleus</keyword>
<keyword evidence="3" id="KW-0690">Ribosome biogenesis</keyword>
<evidence type="ECO:0000313" key="10">
    <source>
        <dbReference type="EMBL" id="GKT26741.1"/>
    </source>
</evidence>
<gene>
    <name evidence="10" type="ORF">ADUPG1_013465</name>
</gene>
<proteinExistence type="inferred from homology"/>
<evidence type="ECO:0000256" key="1">
    <source>
        <dbReference type="ARBA" id="ARBA00004604"/>
    </source>
</evidence>
<dbReference type="InterPro" id="IPR002942">
    <property type="entry name" value="S4_RNA-bd"/>
</dbReference>
<keyword evidence="10" id="KW-0689">Ribosomal protein</keyword>
<sequence>MRELKFHEQKLLKKLNFFDYKRERNVHEGEIMKTFAIKKRVEYLQYVKHARSIYNVVSVLRKLPKDDPIRIEITNQITTKLFNMGLLSDKKASLSALLSISASQFASRRLSTIVVRKKMADSMKKAVDIIEHGHIRIGPSVVTDPATHVSRDMDDMVTWIAGSRFKRTIDEFHDKADDYDLLGC</sequence>
<dbReference type="Pfam" id="PF01479">
    <property type="entry name" value="S4"/>
    <property type="match status" value="1"/>
</dbReference>
<dbReference type="GO" id="GO:0005840">
    <property type="term" value="C:ribosome"/>
    <property type="evidence" value="ECO:0007669"/>
    <property type="project" value="UniProtKB-KW"/>
</dbReference>
<dbReference type="Gene3D" id="3.10.290.10">
    <property type="entry name" value="RNA-binding S4 domain"/>
    <property type="match status" value="1"/>
</dbReference>
<dbReference type="Proteomes" id="UP001057375">
    <property type="component" value="Unassembled WGS sequence"/>
</dbReference>
<reference evidence="10" key="1">
    <citation type="submission" date="2022-03" db="EMBL/GenBank/DDBJ databases">
        <title>Draft genome sequence of Aduncisulcus paluster, a free-living microaerophilic Fornicata.</title>
        <authorList>
            <person name="Yuyama I."/>
            <person name="Kume K."/>
            <person name="Tamura T."/>
            <person name="Inagaki Y."/>
            <person name="Hashimoto T."/>
        </authorList>
    </citation>
    <scope>NUCLEOTIDE SEQUENCE</scope>
    <source>
        <strain evidence="10">NY0171</strain>
    </source>
</reference>
<keyword evidence="4 7" id="KW-0694">RNA-binding</keyword>
<dbReference type="InterPro" id="IPR036986">
    <property type="entry name" value="S4_RNA-bd_sf"/>
</dbReference>
<dbReference type="InterPro" id="IPR022801">
    <property type="entry name" value="Ribosomal_uS4"/>
</dbReference>
<dbReference type="SMART" id="SM01390">
    <property type="entry name" value="Ribosomal_S4"/>
    <property type="match status" value="1"/>
</dbReference>
<comment type="similarity">
    <text evidence="2">Belongs to the universal ribosomal protein uS4 family.</text>
</comment>
<evidence type="ECO:0000259" key="9">
    <source>
        <dbReference type="SMART" id="SM01390"/>
    </source>
</evidence>
<evidence type="ECO:0000256" key="2">
    <source>
        <dbReference type="ARBA" id="ARBA00007465"/>
    </source>
</evidence>
<dbReference type="CDD" id="cd00165">
    <property type="entry name" value="S4"/>
    <property type="match status" value="1"/>
</dbReference>
<dbReference type="Pfam" id="PF00163">
    <property type="entry name" value="Ribosomal_S4"/>
    <property type="match status" value="1"/>
</dbReference>